<name>A0A848LB27_9BACT</name>
<keyword evidence="1" id="KW-0812">Transmembrane</keyword>
<dbReference type="AlphaFoldDB" id="A0A848LB27"/>
<accession>A0A848LB27</accession>
<comment type="caution">
    <text evidence="3">The sequence shown here is derived from an EMBL/GenBank/DDBJ whole genome shotgun (WGS) entry which is preliminary data.</text>
</comment>
<feature type="transmembrane region" description="Helical" evidence="1">
    <location>
        <begin position="147"/>
        <end position="168"/>
    </location>
</feature>
<organism evidence="3 4">
    <name type="scientific">Pyxidicoccus fallax</name>
    <dbReference type="NCBI Taxonomy" id="394095"/>
    <lineage>
        <taxon>Bacteria</taxon>
        <taxon>Pseudomonadati</taxon>
        <taxon>Myxococcota</taxon>
        <taxon>Myxococcia</taxon>
        <taxon>Myxococcales</taxon>
        <taxon>Cystobacterineae</taxon>
        <taxon>Myxococcaceae</taxon>
        <taxon>Pyxidicoccus</taxon>
    </lineage>
</organism>
<feature type="transmembrane region" description="Helical" evidence="1">
    <location>
        <begin position="83"/>
        <end position="102"/>
    </location>
</feature>
<protein>
    <submittedName>
        <fullName evidence="3">CPBP family intramembrane metalloprotease</fullName>
    </submittedName>
</protein>
<keyword evidence="3" id="KW-0482">Metalloprotease</keyword>
<dbReference type="GO" id="GO:0080120">
    <property type="term" value="P:CAAX-box protein maturation"/>
    <property type="evidence" value="ECO:0007669"/>
    <property type="project" value="UniProtKB-ARBA"/>
</dbReference>
<gene>
    <name evidence="3" type="ORF">HG543_01355</name>
</gene>
<dbReference type="EMBL" id="JABBJJ010000004">
    <property type="protein sequence ID" value="NMO13511.1"/>
    <property type="molecule type" value="Genomic_DNA"/>
</dbReference>
<feature type="transmembrane region" description="Helical" evidence="1">
    <location>
        <begin position="241"/>
        <end position="268"/>
    </location>
</feature>
<dbReference type="GO" id="GO:0004175">
    <property type="term" value="F:endopeptidase activity"/>
    <property type="evidence" value="ECO:0007669"/>
    <property type="project" value="UniProtKB-ARBA"/>
</dbReference>
<dbReference type="PANTHER" id="PTHR39430">
    <property type="entry name" value="MEMBRANE-ASSOCIATED PROTEASE-RELATED"/>
    <property type="match status" value="1"/>
</dbReference>
<feature type="domain" description="CAAX prenyl protease 2/Lysostaphin resistance protein A-like" evidence="2">
    <location>
        <begin position="116"/>
        <end position="212"/>
    </location>
</feature>
<reference evidence="3 4" key="1">
    <citation type="submission" date="2020-04" db="EMBL/GenBank/DDBJ databases">
        <title>Draft genome of Pyxidicoccus fallax type strain.</title>
        <authorList>
            <person name="Whitworth D.E."/>
        </authorList>
    </citation>
    <scope>NUCLEOTIDE SEQUENCE [LARGE SCALE GENOMIC DNA]</scope>
    <source>
        <strain evidence="3 4">DSM 14698</strain>
    </source>
</reference>
<feature type="transmembrane region" description="Helical" evidence="1">
    <location>
        <begin position="201"/>
        <end position="221"/>
    </location>
</feature>
<evidence type="ECO:0000259" key="2">
    <source>
        <dbReference type="Pfam" id="PF02517"/>
    </source>
</evidence>
<keyword evidence="1" id="KW-0472">Membrane</keyword>
<dbReference type="GO" id="GO:0008237">
    <property type="term" value="F:metallopeptidase activity"/>
    <property type="evidence" value="ECO:0007669"/>
    <property type="project" value="UniProtKB-KW"/>
</dbReference>
<keyword evidence="3" id="KW-0378">Hydrolase</keyword>
<evidence type="ECO:0000313" key="3">
    <source>
        <dbReference type="EMBL" id="NMO13511.1"/>
    </source>
</evidence>
<dbReference type="Pfam" id="PF02517">
    <property type="entry name" value="Rce1-like"/>
    <property type="match status" value="1"/>
</dbReference>
<feature type="transmembrane region" description="Helical" evidence="1">
    <location>
        <begin position="42"/>
        <end position="62"/>
    </location>
</feature>
<feature type="transmembrane region" description="Helical" evidence="1">
    <location>
        <begin position="114"/>
        <end position="135"/>
    </location>
</feature>
<sequence>MIGIFKDSVGRLRNGWWLLVFYLTLGALVVPATLYASSSGSSVSPALQALLAVIATWICLSFRRERLSSVVGTAASWKRDVPLGLALGALIWALAAGTVWLIGAVEWEWGQSNARAVIDALIDCVAVAVVEELLFRGFVFQRLIDGLGAWAAQILMALYFVLTHSTGISTAGELQVLAMTNIFAASLLFGTAYLRTRSLALPIALHFALNFVQGPLLGFGVSGNQAQGVWMPVLANGSEWWTGGAFGLEASIPGTAAIILALATALMWRRRAAPAA</sequence>
<feature type="transmembrane region" description="Helical" evidence="1">
    <location>
        <begin position="16"/>
        <end position="36"/>
    </location>
</feature>
<evidence type="ECO:0000256" key="1">
    <source>
        <dbReference type="SAM" id="Phobius"/>
    </source>
</evidence>
<keyword evidence="4" id="KW-1185">Reference proteome</keyword>
<keyword evidence="3" id="KW-0645">Protease</keyword>
<evidence type="ECO:0000313" key="4">
    <source>
        <dbReference type="Proteomes" id="UP000518300"/>
    </source>
</evidence>
<proteinExistence type="predicted"/>
<dbReference type="InterPro" id="IPR003675">
    <property type="entry name" value="Rce1/LyrA-like_dom"/>
</dbReference>
<dbReference type="PANTHER" id="PTHR39430:SF1">
    <property type="entry name" value="PROTEASE"/>
    <property type="match status" value="1"/>
</dbReference>
<dbReference type="GO" id="GO:0006508">
    <property type="term" value="P:proteolysis"/>
    <property type="evidence" value="ECO:0007669"/>
    <property type="project" value="UniProtKB-KW"/>
</dbReference>
<dbReference type="Proteomes" id="UP000518300">
    <property type="component" value="Unassembled WGS sequence"/>
</dbReference>
<dbReference type="RefSeq" id="WP_169342792.1">
    <property type="nucleotide sequence ID" value="NZ_JABBJJ010000004.1"/>
</dbReference>
<feature type="transmembrane region" description="Helical" evidence="1">
    <location>
        <begin position="174"/>
        <end position="194"/>
    </location>
</feature>
<keyword evidence="1" id="KW-1133">Transmembrane helix</keyword>